<protein>
    <recommendedName>
        <fullName evidence="3">Signal peptidase I</fullName>
        <ecNumber evidence="3">3.4.21.89</ecNumber>
    </recommendedName>
</protein>
<organism evidence="6 7">
    <name type="scientific">Dactylosporangium salmoneum</name>
    <dbReference type="NCBI Taxonomy" id="53361"/>
    <lineage>
        <taxon>Bacteria</taxon>
        <taxon>Bacillati</taxon>
        <taxon>Actinomycetota</taxon>
        <taxon>Actinomycetes</taxon>
        <taxon>Micromonosporales</taxon>
        <taxon>Micromonosporaceae</taxon>
        <taxon>Dactylosporangium</taxon>
    </lineage>
</organism>
<comment type="caution">
    <text evidence="6">The sequence shown here is derived from an EMBL/GenBank/DDBJ whole genome shotgun (WGS) entry which is preliminary data.</text>
</comment>
<dbReference type="EMBL" id="BAAARV010000093">
    <property type="protein sequence ID" value="GAA2383589.1"/>
    <property type="molecule type" value="Genomic_DNA"/>
</dbReference>
<feature type="region of interest" description="Disordered" evidence="4">
    <location>
        <begin position="219"/>
        <end position="250"/>
    </location>
</feature>
<feature type="transmembrane region" description="Helical" evidence="3">
    <location>
        <begin position="52"/>
        <end position="73"/>
    </location>
</feature>
<comment type="catalytic activity">
    <reaction evidence="3">
        <text>Cleavage of hydrophobic, N-terminal signal or leader sequences from secreted and periplasmic proteins.</text>
        <dbReference type="EC" id="3.4.21.89"/>
    </reaction>
</comment>
<dbReference type="InterPro" id="IPR000223">
    <property type="entry name" value="Pept_S26A_signal_pept_1"/>
</dbReference>
<keyword evidence="7" id="KW-1185">Reference proteome</keyword>
<dbReference type="Proteomes" id="UP001501444">
    <property type="component" value="Unassembled WGS sequence"/>
</dbReference>
<dbReference type="Gene3D" id="2.10.109.10">
    <property type="entry name" value="Umud Fragment, subunit A"/>
    <property type="match status" value="1"/>
</dbReference>
<keyword evidence="3" id="KW-0645">Protease</keyword>
<dbReference type="RefSeq" id="WP_344619065.1">
    <property type="nucleotide sequence ID" value="NZ_BAAARV010000093.1"/>
</dbReference>
<dbReference type="PANTHER" id="PTHR43390">
    <property type="entry name" value="SIGNAL PEPTIDASE I"/>
    <property type="match status" value="1"/>
</dbReference>
<dbReference type="CDD" id="cd06530">
    <property type="entry name" value="S26_SPase_I"/>
    <property type="match status" value="1"/>
</dbReference>
<dbReference type="EC" id="3.4.21.89" evidence="3"/>
<keyword evidence="3" id="KW-1133">Transmembrane helix</keyword>
<dbReference type="InterPro" id="IPR019533">
    <property type="entry name" value="Peptidase_S26"/>
</dbReference>
<comment type="subcellular location">
    <subcellularLocation>
        <location evidence="1">Cell membrane</location>
        <topology evidence="1">Single-pass type II membrane protein</topology>
    </subcellularLocation>
    <subcellularLocation>
        <location evidence="3">Membrane</location>
        <topology evidence="3">Single-pass type II membrane protein</topology>
    </subcellularLocation>
</comment>
<evidence type="ECO:0000256" key="1">
    <source>
        <dbReference type="ARBA" id="ARBA00004401"/>
    </source>
</evidence>
<keyword evidence="3" id="KW-0472">Membrane</keyword>
<evidence type="ECO:0000313" key="6">
    <source>
        <dbReference type="EMBL" id="GAA2383589.1"/>
    </source>
</evidence>
<evidence type="ECO:0000256" key="3">
    <source>
        <dbReference type="RuleBase" id="RU362042"/>
    </source>
</evidence>
<dbReference type="NCBIfam" id="TIGR02227">
    <property type="entry name" value="sigpep_I_bact"/>
    <property type="match status" value="1"/>
</dbReference>
<dbReference type="Pfam" id="PF10502">
    <property type="entry name" value="Peptidase_S26"/>
    <property type="match status" value="1"/>
</dbReference>
<dbReference type="SUPFAM" id="SSF51306">
    <property type="entry name" value="LexA/Signal peptidase"/>
    <property type="match status" value="1"/>
</dbReference>
<sequence length="250" mass="26063">MNTTLPSPQGPAEELRRLAAAAAPAVRARPDLARIVLDRAGRQRRARRLGKVTAGVGGGLVVLTTLAAATLLGRSDYVTVIQPSAAMMPTIQVGERVVLDKSLAPARGDVVVVHLARDGRTYDAMMRVVALSGDTVACPAGPTGRCEAVVVNGTAVPEPYLGATVTDPFPMSTVPDRMIFLLGDNRAAANDSRFIGPVRRADVRGVAVRIEDRDGQVRVVPGAPAHHGPGDSDNVDPAGQVPPAEVATPR</sequence>
<reference evidence="7" key="1">
    <citation type="journal article" date="2019" name="Int. J. Syst. Evol. Microbiol.">
        <title>The Global Catalogue of Microorganisms (GCM) 10K type strain sequencing project: providing services to taxonomists for standard genome sequencing and annotation.</title>
        <authorList>
            <consortium name="The Broad Institute Genomics Platform"/>
            <consortium name="The Broad Institute Genome Sequencing Center for Infectious Disease"/>
            <person name="Wu L."/>
            <person name="Ma J."/>
        </authorList>
    </citation>
    <scope>NUCLEOTIDE SEQUENCE [LARGE SCALE GENOMIC DNA]</scope>
    <source>
        <strain evidence="7">JCM 3272</strain>
    </source>
</reference>
<keyword evidence="3" id="KW-0812">Transmembrane</keyword>
<dbReference type="PRINTS" id="PR00727">
    <property type="entry name" value="LEADERPTASE"/>
</dbReference>
<keyword evidence="3" id="KW-0378">Hydrolase</keyword>
<evidence type="ECO:0000259" key="5">
    <source>
        <dbReference type="Pfam" id="PF10502"/>
    </source>
</evidence>
<comment type="similarity">
    <text evidence="2 3">Belongs to the peptidase S26 family.</text>
</comment>
<dbReference type="InterPro" id="IPR036286">
    <property type="entry name" value="LexA/Signal_pep-like_sf"/>
</dbReference>
<name>A0ABP5UPM8_9ACTN</name>
<proteinExistence type="inferred from homology"/>
<evidence type="ECO:0000313" key="7">
    <source>
        <dbReference type="Proteomes" id="UP001501444"/>
    </source>
</evidence>
<evidence type="ECO:0000256" key="2">
    <source>
        <dbReference type="ARBA" id="ARBA00009370"/>
    </source>
</evidence>
<accession>A0ABP5UPM8</accession>
<feature type="domain" description="Peptidase S26" evidence="5">
    <location>
        <begin position="62"/>
        <end position="208"/>
    </location>
</feature>
<gene>
    <name evidence="6" type="ORF">GCM10010170_092560</name>
</gene>
<dbReference type="PANTHER" id="PTHR43390:SF1">
    <property type="entry name" value="CHLOROPLAST PROCESSING PEPTIDASE"/>
    <property type="match status" value="1"/>
</dbReference>
<evidence type="ECO:0000256" key="4">
    <source>
        <dbReference type="SAM" id="MobiDB-lite"/>
    </source>
</evidence>